<evidence type="ECO:0000313" key="3">
    <source>
        <dbReference type="Proteomes" id="UP001151760"/>
    </source>
</evidence>
<comment type="caution">
    <text evidence="2">The sequence shown here is derived from an EMBL/GenBank/DDBJ whole genome shotgun (WGS) entry which is preliminary data.</text>
</comment>
<dbReference type="EMBL" id="BQNB010018103">
    <property type="protein sequence ID" value="GJT70711.1"/>
    <property type="molecule type" value="Genomic_DNA"/>
</dbReference>
<accession>A0ABQ5G512</accession>
<reference evidence="2" key="1">
    <citation type="journal article" date="2022" name="Int. J. Mol. Sci.">
        <title>Draft Genome of Tanacetum Coccineum: Genomic Comparison of Closely Related Tanacetum-Family Plants.</title>
        <authorList>
            <person name="Yamashiro T."/>
            <person name="Shiraishi A."/>
            <person name="Nakayama K."/>
            <person name="Satake H."/>
        </authorList>
    </citation>
    <scope>NUCLEOTIDE SEQUENCE</scope>
</reference>
<evidence type="ECO:0000313" key="2">
    <source>
        <dbReference type="EMBL" id="GJT70711.1"/>
    </source>
</evidence>
<organism evidence="2 3">
    <name type="scientific">Tanacetum coccineum</name>
    <dbReference type="NCBI Taxonomy" id="301880"/>
    <lineage>
        <taxon>Eukaryota</taxon>
        <taxon>Viridiplantae</taxon>
        <taxon>Streptophyta</taxon>
        <taxon>Embryophyta</taxon>
        <taxon>Tracheophyta</taxon>
        <taxon>Spermatophyta</taxon>
        <taxon>Magnoliopsida</taxon>
        <taxon>eudicotyledons</taxon>
        <taxon>Gunneridae</taxon>
        <taxon>Pentapetalae</taxon>
        <taxon>asterids</taxon>
        <taxon>campanulids</taxon>
        <taxon>Asterales</taxon>
        <taxon>Asteraceae</taxon>
        <taxon>Asteroideae</taxon>
        <taxon>Anthemideae</taxon>
        <taxon>Anthemidinae</taxon>
        <taxon>Tanacetum</taxon>
    </lineage>
</organism>
<keyword evidence="1" id="KW-0175">Coiled coil</keyword>
<sequence length="738" mass="85254">MFLNNLPPEWSKFVTDVKLVMDLHTTNFDQLHAYLEQHELHANEVCLLRERNQDPLAFVANQQMTPPHFNTYQSSYNNPQLQQYFDVPVFSLGDDPIACLNKAMTFLTAVASSRFPSTNNQLRTSSNPRNQATIQDGRVTVQQVQGRQGQSYSDTRVSNGQAVQTIIPNNAAFQTKDLDTYDSDCDDISNAKVVLMDNISNYGSDVISEAPHSETYLNDMENQSVHAMQDFEQTPAENVQDTHLQAQQDSMILSVIEQMSDHMINHVNNWEKANKEQNSESVTTELERYKERVKTLEQRLNIDLSSREKMIDSQMDDMIKEKLALKEQVDSLEQNISKQIKEKELSQSAQTVHMLTKPQAFYDNIHKQALGYQNPFYLRKAQQIKPTLYDGIVISDKHVAIPVIDDEEILILEEKSRSKMFEKAKDPEVISKNISHKPIDYEKLNRLSEDFGKRFTPQQEMDAEQAFWFCISNPTSKHSDASPVKIKAHKELPKVSLVNESLKKIKFHLARFDNVVNIRTTPDARIEGEWGFEHTKAVFNNEIIPFLKSLKDILNFSVDKQCLEIAKKELFLENDRLLQQIMSQDVLLTVMNSMSLRGEYVTMDGKRKETSSIQLNQEIFQKDESYNNQNALEIPEFFEKNDLKAQLQDKDSTICKLKDIIKSMRENSKEENVNYDYGEIETKNVELENSVAKLSYENERLCNEINHVKQVFKEQFDSIKKTHVHTKEHSDSLIDKLN</sequence>
<protein>
    <submittedName>
        <fullName evidence="2">Uncharacterized protein</fullName>
    </submittedName>
</protein>
<evidence type="ECO:0000256" key="1">
    <source>
        <dbReference type="SAM" id="Coils"/>
    </source>
</evidence>
<gene>
    <name evidence="2" type="ORF">Tco_1029997</name>
</gene>
<proteinExistence type="predicted"/>
<feature type="coiled-coil region" evidence="1">
    <location>
        <begin position="272"/>
        <end position="342"/>
    </location>
</feature>
<reference evidence="2" key="2">
    <citation type="submission" date="2022-01" db="EMBL/GenBank/DDBJ databases">
        <authorList>
            <person name="Yamashiro T."/>
            <person name="Shiraishi A."/>
            <person name="Satake H."/>
            <person name="Nakayama K."/>
        </authorList>
    </citation>
    <scope>NUCLEOTIDE SEQUENCE</scope>
</reference>
<name>A0ABQ5G512_9ASTR</name>
<keyword evidence="3" id="KW-1185">Reference proteome</keyword>
<dbReference type="Proteomes" id="UP001151760">
    <property type="component" value="Unassembled WGS sequence"/>
</dbReference>